<proteinExistence type="predicted"/>
<dbReference type="Proteomes" id="UP000001877">
    <property type="component" value="Chromosome"/>
</dbReference>
<name>C0Z8N1_BREBN</name>
<dbReference type="EMBL" id="AP008955">
    <property type="protein sequence ID" value="BAH46658.1"/>
    <property type="molecule type" value="Genomic_DNA"/>
</dbReference>
<dbReference type="KEGG" id="bbe:BBR47_56810"/>
<protein>
    <submittedName>
        <fullName evidence="1">Uncharacterized protein</fullName>
    </submittedName>
</protein>
<sequence>MKENAVLKRLGSGEALPHVFQSPVSSLRSGGLLPDM</sequence>
<accession>C0Z8N1</accession>
<keyword evidence="2" id="KW-1185">Reference proteome</keyword>
<evidence type="ECO:0000313" key="2">
    <source>
        <dbReference type="Proteomes" id="UP000001877"/>
    </source>
</evidence>
<dbReference type="AlphaFoldDB" id="C0Z8N1"/>
<gene>
    <name evidence="1" type="ordered locus">BBR47_56810</name>
</gene>
<evidence type="ECO:0000313" key="1">
    <source>
        <dbReference type="EMBL" id="BAH46658.1"/>
    </source>
</evidence>
<dbReference type="HOGENOM" id="CLU_3354956_0_0_9"/>
<organism evidence="1 2">
    <name type="scientific">Brevibacillus brevis (strain 47 / JCM 6285 / NBRC 100599)</name>
    <dbReference type="NCBI Taxonomy" id="358681"/>
    <lineage>
        <taxon>Bacteria</taxon>
        <taxon>Bacillati</taxon>
        <taxon>Bacillota</taxon>
        <taxon>Bacilli</taxon>
        <taxon>Bacillales</taxon>
        <taxon>Paenibacillaceae</taxon>
        <taxon>Brevibacillus</taxon>
    </lineage>
</organism>
<reference evidence="1 2" key="1">
    <citation type="submission" date="2005-03" db="EMBL/GenBank/DDBJ databases">
        <title>Brevibacillus brevis strain 47, complete genome.</title>
        <authorList>
            <person name="Hosoyama A."/>
            <person name="Yamada R."/>
            <person name="Hongo Y."/>
            <person name="Terui Y."/>
            <person name="Ankai A."/>
            <person name="Masuyama W."/>
            <person name="Sekiguchi M."/>
            <person name="Takeda T."/>
            <person name="Asano K."/>
            <person name="Ohji S."/>
            <person name="Ichikawa N."/>
            <person name="Narita S."/>
            <person name="Aoki N."/>
            <person name="Miura H."/>
            <person name="Matsushita S."/>
            <person name="Sekigawa T."/>
            <person name="Yamagata H."/>
            <person name="Yoshikawa H."/>
            <person name="Udaka S."/>
            <person name="Tanikawa S."/>
            <person name="Fujita N."/>
        </authorList>
    </citation>
    <scope>NUCLEOTIDE SEQUENCE [LARGE SCALE GENOMIC DNA]</scope>
    <source>
        <strain evidence="2">47 / JCM 6285 / NBRC 100599</strain>
    </source>
</reference>